<feature type="transmembrane region" description="Helical" evidence="14">
    <location>
        <begin position="369"/>
        <end position="387"/>
    </location>
</feature>
<evidence type="ECO:0000256" key="6">
    <source>
        <dbReference type="ARBA" id="ARBA00022729"/>
    </source>
</evidence>
<name>A0AA88Y598_PINIB</name>
<comment type="caution">
    <text evidence="15">The sequence shown here is derived from an EMBL/GenBank/DDBJ whole genome shotgun (WGS) entry which is preliminary data.</text>
</comment>
<proteinExistence type="inferred from homology"/>
<dbReference type="PANTHER" id="PTHR20963">
    <property type="entry name" value="MULTIPLE INOSITOL POLYPHOSPHATE PHOSPHATASE-RELATED"/>
    <property type="match status" value="1"/>
</dbReference>
<dbReference type="GO" id="GO:0003993">
    <property type="term" value="F:acid phosphatase activity"/>
    <property type="evidence" value="ECO:0007669"/>
    <property type="project" value="TreeGrafter"/>
</dbReference>
<comment type="similarity">
    <text evidence="2">Belongs to the histidine acid phosphatase family. MINPP1 subfamily.</text>
</comment>
<protein>
    <recommendedName>
        <fullName evidence="5">Multiple inositol polyphosphate phosphatase 1</fullName>
        <ecNumber evidence="4">3.1.3.62</ecNumber>
        <ecNumber evidence="3">3.1.3.80</ecNumber>
    </recommendedName>
    <alternativeName>
        <fullName evidence="9">2,3-bisphosphoglycerate 3-phosphatase</fullName>
    </alternativeName>
</protein>
<organism evidence="15 16">
    <name type="scientific">Pinctada imbricata</name>
    <name type="common">Atlantic pearl-oyster</name>
    <name type="synonym">Pinctada martensii</name>
    <dbReference type="NCBI Taxonomy" id="66713"/>
    <lineage>
        <taxon>Eukaryota</taxon>
        <taxon>Metazoa</taxon>
        <taxon>Spiralia</taxon>
        <taxon>Lophotrochozoa</taxon>
        <taxon>Mollusca</taxon>
        <taxon>Bivalvia</taxon>
        <taxon>Autobranchia</taxon>
        <taxon>Pteriomorphia</taxon>
        <taxon>Pterioida</taxon>
        <taxon>Pterioidea</taxon>
        <taxon>Pteriidae</taxon>
        <taxon>Pinctada</taxon>
    </lineage>
</organism>
<evidence type="ECO:0000256" key="8">
    <source>
        <dbReference type="ARBA" id="ARBA00023136"/>
    </source>
</evidence>
<keyword evidence="7" id="KW-0378">Hydrolase</keyword>
<evidence type="ECO:0000256" key="3">
    <source>
        <dbReference type="ARBA" id="ARBA00012976"/>
    </source>
</evidence>
<dbReference type="EMBL" id="VSWD01000010">
    <property type="protein sequence ID" value="KAK3089791.1"/>
    <property type="molecule type" value="Genomic_DNA"/>
</dbReference>
<keyword evidence="6" id="KW-0732">Signal</keyword>
<evidence type="ECO:0000256" key="5">
    <source>
        <dbReference type="ARBA" id="ARBA00018097"/>
    </source>
</evidence>
<evidence type="ECO:0000256" key="2">
    <source>
        <dbReference type="ARBA" id="ARBA00008422"/>
    </source>
</evidence>
<keyword evidence="16" id="KW-1185">Reference proteome</keyword>
<dbReference type="GO" id="GO:0052745">
    <property type="term" value="F:inositol phosphate phosphatase activity"/>
    <property type="evidence" value="ECO:0007669"/>
    <property type="project" value="TreeGrafter"/>
</dbReference>
<dbReference type="Pfam" id="PF00328">
    <property type="entry name" value="His_Phos_2"/>
    <property type="match status" value="1"/>
</dbReference>
<gene>
    <name evidence="15" type="ORF">FSP39_006564</name>
</gene>
<keyword evidence="8 14" id="KW-0472">Membrane</keyword>
<evidence type="ECO:0000256" key="13">
    <source>
        <dbReference type="ARBA" id="ARBA00043832"/>
    </source>
</evidence>
<dbReference type="AlphaFoldDB" id="A0AA88Y598"/>
<keyword evidence="14" id="KW-0812">Transmembrane</keyword>
<dbReference type="Proteomes" id="UP001186944">
    <property type="component" value="Unassembled WGS sequence"/>
</dbReference>
<comment type="catalytic activity">
    <reaction evidence="10">
        <text>1D-myo-inositol 1,2,5,6-tetrakisphosphate + H2O = 1D-myo-inositol 1,2,6-trisphosphate + phosphate</text>
        <dbReference type="Rhea" id="RHEA:77119"/>
        <dbReference type="ChEBI" id="CHEBI:15377"/>
        <dbReference type="ChEBI" id="CHEBI:43474"/>
        <dbReference type="ChEBI" id="CHEBI:195535"/>
        <dbReference type="ChEBI" id="CHEBI:195537"/>
        <dbReference type="EC" id="3.1.3.62"/>
    </reaction>
    <physiologicalReaction direction="left-to-right" evidence="10">
        <dbReference type="Rhea" id="RHEA:77120"/>
    </physiologicalReaction>
</comment>
<dbReference type="PANTHER" id="PTHR20963:SF8">
    <property type="entry name" value="MULTIPLE INOSITOL POLYPHOSPHATE PHOSPHATASE 1"/>
    <property type="match status" value="1"/>
</dbReference>
<evidence type="ECO:0000256" key="11">
    <source>
        <dbReference type="ARBA" id="ARBA00043671"/>
    </source>
</evidence>
<dbReference type="SUPFAM" id="SSF53254">
    <property type="entry name" value="Phosphoglycerate mutase-like"/>
    <property type="match status" value="1"/>
</dbReference>
<evidence type="ECO:0000256" key="1">
    <source>
        <dbReference type="ARBA" id="ARBA00004370"/>
    </source>
</evidence>
<evidence type="ECO:0000256" key="7">
    <source>
        <dbReference type="ARBA" id="ARBA00022801"/>
    </source>
</evidence>
<dbReference type="GO" id="GO:0034417">
    <property type="term" value="F:bisphosphoglycerate 3-phosphatase activity"/>
    <property type="evidence" value="ECO:0007669"/>
    <property type="project" value="UniProtKB-EC"/>
</dbReference>
<reference evidence="15" key="1">
    <citation type="submission" date="2019-08" db="EMBL/GenBank/DDBJ databases">
        <title>The improved chromosome-level genome for the pearl oyster Pinctada fucata martensii using PacBio sequencing and Hi-C.</title>
        <authorList>
            <person name="Zheng Z."/>
        </authorList>
    </citation>
    <scope>NUCLEOTIDE SEQUENCE</scope>
    <source>
        <strain evidence="15">ZZ-2019</strain>
        <tissue evidence="15">Adductor muscle</tissue>
    </source>
</reference>
<accession>A0AA88Y598</accession>
<evidence type="ECO:0000256" key="10">
    <source>
        <dbReference type="ARBA" id="ARBA00043668"/>
    </source>
</evidence>
<evidence type="ECO:0000313" key="16">
    <source>
        <dbReference type="Proteomes" id="UP001186944"/>
    </source>
</evidence>
<keyword evidence="14" id="KW-1133">Transmembrane helix</keyword>
<dbReference type="EC" id="3.1.3.80" evidence="3"/>
<dbReference type="EC" id="3.1.3.62" evidence="4"/>
<evidence type="ECO:0000256" key="14">
    <source>
        <dbReference type="SAM" id="Phobius"/>
    </source>
</evidence>
<sequence>MMAYTLLWQQLVNHRDSASDSYRFLNSWQNKYPIVNESRLTRLGREELYYLGSKYGTELHTLFAVKTGDVNLIASEKIRTQTSAKEFYAGLTASVVGNAMRNKSVEIRNDIVRSYDGCQRYEETVDDNMDLLTEMTTFENGQVYQNMTTDVSTRLGLNKTLGIDEIRVLYELSGIEIGTYNKTDWSTILTDNDREILQYREDLEDYVTRMYGNDLNAAVACPLVKYMITSMNNAMHAKDENRTYTVCDAKFAHSTSMGHFYSAMKLFKDTDPLRADNFESMRSRQFDSSKALPMSTNAAFVVYNCGGDGPDNNVVRLFVNEIETTIPGCENTPCSLSSINSIFKDTMDKCNRQSICSMDTSTANLPRTVVNYILMYLILCISLFTLFS</sequence>
<comment type="catalytic activity">
    <reaction evidence="13">
        <text>(2R)-2,3-bisphosphoglycerate + H2O = (2R)-2-phosphoglycerate + phosphate</text>
        <dbReference type="Rhea" id="RHEA:27381"/>
        <dbReference type="ChEBI" id="CHEBI:15377"/>
        <dbReference type="ChEBI" id="CHEBI:43474"/>
        <dbReference type="ChEBI" id="CHEBI:58248"/>
        <dbReference type="ChEBI" id="CHEBI:58289"/>
        <dbReference type="EC" id="3.1.3.80"/>
    </reaction>
    <physiologicalReaction direction="left-to-right" evidence="13">
        <dbReference type="Rhea" id="RHEA:27382"/>
    </physiologicalReaction>
</comment>
<evidence type="ECO:0000256" key="12">
    <source>
        <dbReference type="ARBA" id="ARBA00043691"/>
    </source>
</evidence>
<evidence type="ECO:0000256" key="4">
    <source>
        <dbReference type="ARBA" id="ARBA00013040"/>
    </source>
</evidence>
<evidence type="ECO:0000313" key="15">
    <source>
        <dbReference type="EMBL" id="KAK3089791.1"/>
    </source>
</evidence>
<dbReference type="InterPro" id="IPR029033">
    <property type="entry name" value="His_PPase_superfam"/>
</dbReference>
<evidence type="ECO:0000256" key="9">
    <source>
        <dbReference type="ARBA" id="ARBA00031642"/>
    </source>
</evidence>
<comment type="catalytic activity">
    <reaction evidence="12">
        <text>1D-myo-inositol hexakisphosphate + H2O = 1D-myo-inositol 1,2,4,5,6-pentakisphosphate + phosphate</text>
        <dbReference type="Rhea" id="RHEA:16989"/>
        <dbReference type="ChEBI" id="CHEBI:15377"/>
        <dbReference type="ChEBI" id="CHEBI:43474"/>
        <dbReference type="ChEBI" id="CHEBI:57798"/>
        <dbReference type="ChEBI" id="CHEBI:58130"/>
        <dbReference type="EC" id="3.1.3.62"/>
    </reaction>
    <physiologicalReaction direction="left-to-right" evidence="12">
        <dbReference type="Rhea" id="RHEA:16990"/>
    </physiologicalReaction>
</comment>
<dbReference type="Gene3D" id="3.40.50.1240">
    <property type="entry name" value="Phosphoglycerate mutase-like"/>
    <property type="match status" value="1"/>
</dbReference>
<comment type="subcellular location">
    <subcellularLocation>
        <location evidence="1">Membrane</location>
    </subcellularLocation>
</comment>
<dbReference type="GO" id="GO:0016020">
    <property type="term" value="C:membrane"/>
    <property type="evidence" value="ECO:0007669"/>
    <property type="project" value="UniProtKB-SubCell"/>
</dbReference>
<dbReference type="CDD" id="cd07061">
    <property type="entry name" value="HP_HAP_like"/>
    <property type="match status" value="1"/>
</dbReference>
<comment type="catalytic activity">
    <reaction evidence="11">
        <text>1D-myo-inositol 1,2,4,5,6-pentakisphosphate + H2O = 1D-myo-inositol 1,2,5,6-tetrakisphosphate + phosphate</text>
        <dbReference type="Rhea" id="RHEA:77115"/>
        <dbReference type="ChEBI" id="CHEBI:15377"/>
        <dbReference type="ChEBI" id="CHEBI:43474"/>
        <dbReference type="ChEBI" id="CHEBI:57798"/>
        <dbReference type="ChEBI" id="CHEBI:195535"/>
        <dbReference type="EC" id="3.1.3.62"/>
    </reaction>
    <physiologicalReaction direction="left-to-right" evidence="11">
        <dbReference type="Rhea" id="RHEA:77116"/>
    </physiologicalReaction>
</comment>
<dbReference type="InterPro" id="IPR000560">
    <property type="entry name" value="His_Pase_clade-2"/>
</dbReference>